<accession>A0ABU0RT30</accession>
<keyword evidence="3" id="KW-1185">Reference proteome</keyword>
<evidence type="ECO:0000256" key="1">
    <source>
        <dbReference type="SAM" id="MobiDB-lite"/>
    </source>
</evidence>
<feature type="compositionally biased region" description="Basic and acidic residues" evidence="1">
    <location>
        <begin position="209"/>
        <end position="225"/>
    </location>
</feature>
<dbReference type="Proteomes" id="UP001223072">
    <property type="component" value="Unassembled WGS sequence"/>
</dbReference>
<sequence length="409" mass="40917">MHWMRMATLAALTVGGLTSPYCGVAIADGPGASATGGSGAGSLFQQNTAQGHRQNNNCANPNDSDIVLTGGRTDSGCTAKDASHTKHSLLEDGDAHAEGGSSAGGLVQQNTAQSGRQNNNCANPNGSTVIASEGGQTGSGCTAEDASHTKHSLLEDGDAHAEGGSSAGANAFQQNTAQSGRQNNNCNNPNGSAVVLTGGRTDSGCTAKDASHTKHSRVEGGDAHAEGGSSAGGLVQQNTAQSGRQNNNCANPNSSAVFMSEGGRTGSGCTAKDASHAEHSLVEGGDAHAEGGSSAGDLVQQNTAQSGRQNNNCDNPNNSVITTTASRAETDCETVDHSKNVGTVEISDGAEAKGGSSALGLFQQNTAQSGRQNNNCGNPNDLTLTATGSSTQTQCVAVDQSTNIGTVYR</sequence>
<comment type="caution">
    <text evidence="2">The sequence shown here is derived from an EMBL/GenBank/DDBJ whole genome shotgun (WGS) entry which is preliminary data.</text>
</comment>
<reference evidence="2 3" key="1">
    <citation type="submission" date="2023-07" db="EMBL/GenBank/DDBJ databases">
        <title>Comparative genomics of wheat-associated soil bacteria to identify genetic determinants of phenazine resistance.</title>
        <authorList>
            <person name="Mouncey N."/>
        </authorList>
    </citation>
    <scope>NUCLEOTIDE SEQUENCE [LARGE SCALE GENOMIC DNA]</scope>
    <source>
        <strain evidence="2 3">W2I16</strain>
    </source>
</reference>
<feature type="region of interest" description="Disordered" evidence="1">
    <location>
        <begin position="92"/>
        <end position="149"/>
    </location>
</feature>
<proteinExistence type="predicted"/>
<dbReference type="RefSeq" id="WP_307628756.1">
    <property type="nucleotide sequence ID" value="NZ_JAUSZS010000006.1"/>
</dbReference>
<name>A0ABU0RT30_9ACTN</name>
<evidence type="ECO:0008006" key="4">
    <source>
        <dbReference type="Google" id="ProtNLM"/>
    </source>
</evidence>
<gene>
    <name evidence="2" type="ORF">QFZ49_005125</name>
</gene>
<protein>
    <recommendedName>
        <fullName evidence="4">Secreted protein</fullName>
    </recommendedName>
</protein>
<feature type="compositionally biased region" description="Polar residues" evidence="1">
    <location>
        <begin position="235"/>
        <end position="257"/>
    </location>
</feature>
<organism evidence="2 3">
    <name type="scientific">Streptomyces turgidiscabies</name>
    <dbReference type="NCBI Taxonomy" id="85558"/>
    <lineage>
        <taxon>Bacteria</taxon>
        <taxon>Bacillati</taxon>
        <taxon>Actinomycetota</taxon>
        <taxon>Actinomycetes</taxon>
        <taxon>Kitasatosporales</taxon>
        <taxon>Streptomycetaceae</taxon>
        <taxon>Streptomyces</taxon>
    </lineage>
</organism>
<dbReference type="EMBL" id="JAUSZS010000006">
    <property type="protein sequence ID" value="MDQ0935154.1"/>
    <property type="molecule type" value="Genomic_DNA"/>
</dbReference>
<feature type="compositionally biased region" description="Polar residues" evidence="1">
    <location>
        <begin position="107"/>
        <end position="130"/>
    </location>
</feature>
<evidence type="ECO:0000313" key="3">
    <source>
        <dbReference type="Proteomes" id="UP001223072"/>
    </source>
</evidence>
<evidence type="ECO:0000313" key="2">
    <source>
        <dbReference type="EMBL" id="MDQ0935154.1"/>
    </source>
</evidence>
<feature type="region of interest" description="Disordered" evidence="1">
    <location>
        <begin position="176"/>
        <end position="278"/>
    </location>
</feature>